<feature type="repeat" description="TPR" evidence="7">
    <location>
        <begin position="379"/>
        <end position="412"/>
    </location>
</feature>
<evidence type="ECO:0000256" key="5">
    <source>
        <dbReference type="ARBA" id="ARBA00022803"/>
    </source>
</evidence>
<sequence length="564" mass="66723">MNFENERFNELINSYKELTERGLYTSAKWVAEQLSNIPQNQIHTESLTLNNKQEINPENINPNYLLARSLFDLKEYRRASFLLKNQTGNKSRFLQLYSLFLAGEKRKEEEIYETGKMMSQHDVVNRELAEIKNILDPLFNEDKLDGFELFLFGVVLKNLKLKKQALKSLIRSVSYFPLNWSCWLEICDLCDDIETVNSLEFSKDIKQHWIFPFFNSHIHMELNKYDKAFQICKELETKYGENEHLKIEIAKGRYLSGDFEESQKILEEIRQKDPFRIDNMDILSNILFVNQEKAELSHLAHSVMEIDKFRPETCIIIGNYYGLRCEHEKAIIYFKRALELDVNYTSGWILMGHEFIELKNFPNAIQAYRMAIDLNPKDYRAWYGLGHVYEILQLPMYALYYFNQTVKLRPFDSRMWCAMGNCHEMMNETQNAIKCYQRAERNTDPQNIISLRHLAKLFENLTQLENAAYYHKKTLIRLDELNLNDPDKIDSMSFLANYYKERHELEKAEEMCNKILEDSNLEQKGKEEAQALLREIMSIRAQTPINFSNERMTISPSPSTKFDP</sequence>
<keyword evidence="10" id="KW-1185">Reference proteome</keyword>
<dbReference type="PROSITE" id="PS50005">
    <property type="entry name" value="TPR"/>
    <property type="match status" value="3"/>
</dbReference>
<dbReference type="PANTHER" id="PTHR12558:SF10">
    <property type="entry name" value="CELL DIVISION CYCLE PROTEIN 23 HOMOLOG"/>
    <property type="match status" value="1"/>
</dbReference>
<proteinExistence type="predicted"/>
<keyword evidence="6" id="KW-0131">Cell cycle</keyword>
<evidence type="ECO:0000313" key="10">
    <source>
        <dbReference type="Proteomes" id="UP001149090"/>
    </source>
</evidence>
<dbReference type="InterPro" id="IPR019734">
    <property type="entry name" value="TPR_rpt"/>
</dbReference>
<dbReference type="Pfam" id="PF13414">
    <property type="entry name" value="TPR_11"/>
    <property type="match status" value="1"/>
</dbReference>
<dbReference type="AlphaFoldDB" id="A0A9Q0LTI3"/>
<keyword evidence="5 7" id="KW-0802">TPR repeat</keyword>
<dbReference type="Proteomes" id="UP001149090">
    <property type="component" value="Unassembled WGS sequence"/>
</dbReference>
<reference evidence="9" key="1">
    <citation type="submission" date="2022-10" db="EMBL/GenBank/DDBJ databases">
        <title>Novel sulphate-reducing endosymbionts in the free-living metamonad Anaeramoeba.</title>
        <authorList>
            <person name="Jerlstrom-Hultqvist J."/>
            <person name="Cepicka I."/>
            <person name="Gallot-Lavallee L."/>
            <person name="Salas-Leiva D."/>
            <person name="Curtis B.A."/>
            <person name="Zahonova K."/>
            <person name="Pipaliya S."/>
            <person name="Dacks J."/>
            <person name="Roger A.J."/>
        </authorList>
    </citation>
    <scope>NUCLEOTIDE SEQUENCE</scope>
    <source>
        <strain evidence="9">BMAN</strain>
    </source>
</reference>
<keyword evidence="1 9" id="KW-0132">Cell division</keyword>
<dbReference type="SUPFAM" id="SSF48452">
    <property type="entry name" value="TPR-like"/>
    <property type="match status" value="2"/>
</dbReference>
<dbReference type="Pfam" id="PF04049">
    <property type="entry name" value="ANAPC8"/>
    <property type="match status" value="1"/>
</dbReference>
<dbReference type="GO" id="GO:0045842">
    <property type="term" value="P:positive regulation of mitotic metaphase/anaphase transition"/>
    <property type="evidence" value="ECO:0007669"/>
    <property type="project" value="TreeGrafter"/>
</dbReference>
<dbReference type="InterPro" id="IPR007192">
    <property type="entry name" value="APC8"/>
</dbReference>
<dbReference type="Gene3D" id="1.25.40.10">
    <property type="entry name" value="Tetratricopeptide repeat domain"/>
    <property type="match status" value="2"/>
</dbReference>
<evidence type="ECO:0000256" key="1">
    <source>
        <dbReference type="ARBA" id="ARBA00022618"/>
    </source>
</evidence>
<evidence type="ECO:0000259" key="8">
    <source>
        <dbReference type="Pfam" id="PF04049"/>
    </source>
</evidence>
<evidence type="ECO:0000313" key="9">
    <source>
        <dbReference type="EMBL" id="KAJ5077000.1"/>
    </source>
</evidence>
<gene>
    <name evidence="9" type="ORF">M0811_00320</name>
</gene>
<organism evidence="9 10">
    <name type="scientific">Anaeramoeba ignava</name>
    <name type="common">Anaerobic marine amoeba</name>
    <dbReference type="NCBI Taxonomy" id="1746090"/>
    <lineage>
        <taxon>Eukaryota</taxon>
        <taxon>Metamonada</taxon>
        <taxon>Anaeramoebidae</taxon>
        <taxon>Anaeramoeba</taxon>
    </lineage>
</organism>
<protein>
    <submittedName>
        <fullName evidence="9">Cell division cycle protein</fullName>
    </submittedName>
</protein>
<dbReference type="OMA" id="ERCLYHS"/>
<accession>A0A9Q0LTI3</accession>
<dbReference type="GO" id="GO:0005680">
    <property type="term" value="C:anaphase-promoting complex"/>
    <property type="evidence" value="ECO:0007669"/>
    <property type="project" value="InterPro"/>
</dbReference>
<dbReference type="GO" id="GO:0051301">
    <property type="term" value="P:cell division"/>
    <property type="evidence" value="ECO:0007669"/>
    <property type="project" value="UniProtKB-KW"/>
</dbReference>
<dbReference type="EMBL" id="JAPDFW010000059">
    <property type="protein sequence ID" value="KAJ5077000.1"/>
    <property type="molecule type" value="Genomic_DNA"/>
</dbReference>
<keyword evidence="4" id="KW-0833">Ubl conjugation pathway</keyword>
<comment type="caution">
    <text evidence="9">The sequence shown here is derived from an EMBL/GenBank/DDBJ whole genome shotgun (WGS) entry which is preliminary data.</text>
</comment>
<evidence type="ECO:0000256" key="6">
    <source>
        <dbReference type="ARBA" id="ARBA00023306"/>
    </source>
</evidence>
<evidence type="ECO:0000256" key="7">
    <source>
        <dbReference type="PROSITE-ProRule" id="PRU00339"/>
    </source>
</evidence>
<evidence type="ECO:0000256" key="4">
    <source>
        <dbReference type="ARBA" id="ARBA00022786"/>
    </source>
</evidence>
<keyword evidence="3" id="KW-0498">Mitosis</keyword>
<evidence type="ECO:0000256" key="3">
    <source>
        <dbReference type="ARBA" id="ARBA00022776"/>
    </source>
</evidence>
<feature type="repeat" description="TPR" evidence="7">
    <location>
        <begin position="311"/>
        <end position="344"/>
    </location>
</feature>
<dbReference type="GO" id="GO:0016567">
    <property type="term" value="P:protein ubiquitination"/>
    <property type="evidence" value="ECO:0007669"/>
    <property type="project" value="TreeGrafter"/>
</dbReference>
<dbReference type="PANTHER" id="PTHR12558">
    <property type="entry name" value="CELL DIVISION CYCLE 16,23,27"/>
    <property type="match status" value="1"/>
</dbReference>
<dbReference type="SMART" id="SM00028">
    <property type="entry name" value="TPR"/>
    <property type="match status" value="7"/>
</dbReference>
<dbReference type="OrthoDB" id="10262026at2759"/>
<feature type="repeat" description="TPR" evidence="7">
    <location>
        <begin position="345"/>
        <end position="378"/>
    </location>
</feature>
<evidence type="ECO:0000256" key="2">
    <source>
        <dbReference type="ARBA" id="ARBA00022737"/>
    </source>
</evidence>
<dbReference type="GO" id="GO:0031145">
    <property type="term" value="P:anaphase-promoting complex-dependent catabolic process"/>
    <property type="evidence" value="ECO:0007669"/>
    <property type="project" value="TreeGrafter"/>
</dbReference>
<keyword evidence="2" id="KW-0677">Repeat</keyword>
<name>A0A9Q0LTI3_ANAIG</name>
<feature type="domain" description="Cdc23" evidence="8">
    <location>
        <begin position="9"/>
        <end position="249"/>
    </location>
</feature>
<dbReference type="InterPro" id="IPR011990">
    <property type="entry name" value="TPR-like_helical_dom_sf"/>
</dbReference>